<dbReference type="SUPFAM" id="SSF48065">
    <property type="entry name" value="DBL homology domain (DH-domain)"/>
    <property type="match status" value="1"/>
</dbReference>
<dbReference type="InterPro" id="IPR032675">
    <property type="entry name" value="LRR_dom_sf"/>
</dbReference>
<feature type="region of interest" description="Disordered" evidence="2">
    <location>
        <begin position="1760"/>
        <end position="1788"/>
    </location>
</feature>
<keyword evidence="1" id="KW-0802">TPR repeat</keyword>
<name>A0A8H5D8Z7_9AGAR</name>
<feature type="region of interest" description="Disordered" evidence="2">
    <location>
        <begin position="260"/>
        <end position="299"/>
    </location>
</feature>
<dbReference type="PROSITE" id="PS50005">
    <property type="entry name" value="TPR"/>
    <property type="match status" value="2"/>
</dbReference>
<dbReference type="InterPro" id="IPR011990">
    <property type="entry name" value="TPR-like_helical_dom_sf"/>
</dbReference>
<dbReference type="Pfam" id="PF00621">
    <property type="entry name" value="RhoGEF"/>
    <property type="match status" value="1"/>
</dbReference>
<feature type="compositionally biased region" description="Polar residues" evidence="2">
    <location>
        <begin position="59"/>
        <end position="74"/>
    </location>
</feature>
<feature type="compositionally biased region" description="Low complexity" evidence="2">
    <location>
        <begin position="920"/>
        <end position="940"/>
    </location>
</feature>
<feature type="compositionally biased region" description="Basic and acidic residues" evidence="2">
    <location>
        <begin position="1323"/>
        <end position="1339"/>
    </location>
</feature>
<dbReference type="GO" id="GO:0005085">
    <property type="term" value="F:guanyl-nucleotide exchange factor activity"/>
    <property type="evidence" value="ECO:0007669"/>
    <property type="project" value="InterPro"/>
</dbReference>
<dbReference type="PROSITE" id="PS50010">
    <property type="entry name" value="DH_2"/>
    <property type="match status" value="1"/>
</dbReference>
<feature type="compositionally biased region" description="Polar residues" evidence="2">
    <location>
        <begin position="1762"/>
        <end position="1779"/>
    </location>
</feature>
<feature type="region of interest" description="Disordered" evidence="2">
    <location>
        <begin position="59"/>
        <end position="92"/>
    </location>
</feature>
<feature type="compositionally biased region" description="Basic and acidic residues" evidence="2">
    <location>
        <begin position="1465"/>
        <end position="1474"/>
    </location>
</feature>
<dbReference type="InterPro" id="IPR027417">
    <property type="entry name" value="P-loop_NTPase"/>
</dbReference>
<dbReference type="InterPro" id="IPR011993">
    <property type="entry name" value="PH-like_dom_sf"/>
</dbReference>
<feature type="repeat" description="TPR" evidence="1">
    <location>
        <begin position="114"/>
        <end position="147"/>
    </location>
</feature>
<dbReference type="InterPro" id="IPR035899">
    <property type="entry name" value="DBL_dom_sf"/>
</dbReference>
<dbReference type="InterPro" id="IPR000219">
    <property type="entry name" value="DH_dom"/>
</dbReference>
<gene>
    <name evidence="4" type="ORF">D9756_003932</name>
</gene>
<feature type="compositionally biased region" description="Polar residues" evidence="2">
    <location>
        <begin position="260"/>
        <end position="272"/>
    </location>
</feature>
<dbReference type="UniPathway" id="UPA00988"/>
<dbReference type="SUPFAM" id="SSF50729">
    <property type="entry name" value="PH domain-like"/>
    <property type="match status" value="1"/>
</dbReference>
<dbReference type="Gene3D" id="1.25.40.10">
    <property type="entry name" value="Tetratricopeptide repeat domain"/>
    <property type="match status" value="1"/>
</dbReference>
<dbReference type="PROSITE" id="PS00741">
    <property type="entry name" value="DH_1"/>
    <property type="match status" value="1"/>
</dbReference>
<feature type="compositionally biased region" description="Polar residues" evidence="2">
    <location>
        <begin position="1266"/>
        <end position="1287"/>
    </location>
</feature>
<dbReference type="GO" id="GO:0002098">
    <property type="term" value="P:tRNA wobble uridine modification"/>
    <property type="evidence" value="ECO:0007669"/>
    <property type="project" value="InterPro"/>
</dbReference>
<proteinExistence type="predicted"/>
<dbReference type="PANTHER" id="PTHR12673:SF270">
    <property type="entry name" value="FYVE-TYPE DOMAIN-CONTAINING PROTEIN"/>
    <property type="match status" value="1"/>
</dbReference>
<feature type="compositionally biased region" description="Acidic residues" evidence="2">
    <location>
        <begin position="969"/>
        <end position="981"/>
    </location>
</feature>
<reference evidence="4 5" key="1">
    <citation type="journal article" date="2020" name="ISME J.">
        <title>Uncovering the hidden diversity of litter-decomposition mechanisms in mushroom-forming fungi.</title>
        <authorList>
            <person name="Floudas D."/>
            <person name="Bentzer J."/>
            <person name="Ahren D."/>
            <person name="Johansson T."/>
            <person name="Persson P."/>
            <person name="Tunlid A."/>
        </authorList>
    </citation>
    <scope>NUCLEOTIDE SEQUENCE [LARGE SCALE GENOMIC DNA]</scope>
    <source>
        <strain evidence="4 5">CBS 146.42</strain>
    </source>
</reference>
<feature type="domain" description="DH" evidence="3">
    <location>
        <begin position="1791"/>
        <end position="2057"/>
    </location>
</feature>
<feature type="region of interest" description="Disordered" evidence="2">
    <location>
        <begin position="833"/>
        <end position="863"/>
    </location>
</feature>
<dbReference type="OrthoDB" id="660555at2759"/>
<dbReference type="GO" id="GO:0005737">
    <property type="term" value="C:cytoplasm"/>
    <property type="evidence" value="ECO:0007669"/>
    <property type="project" value="TreeGrafter"/>
</dbReference>
<comment type="caution">
    <text evidence="4">The sequence shown here is derived from an EMBL/GenBank/DDBJ whole genome shotgun (WGS) entry which is preliminary data.</text>
</comment>
<feature type="region of interest" description="Disordered" evidence="2">
    <location>
        <begin position="376"/>
        <end position="397"/>
    </location>
</feature>
<feature type="region of interest" description="Disordered" evidence="2">
    <location>
        <begin position="969"/>
        <end position="997"/>
    </location>
</feature>
<dbReference type="Gene3D" id="3.80.10.10">
    <property type="entry name" value="Ribonuclease Inhibitor"/>
    <property type="match status" value="1"/>
</dbReference>
<evidence type="ECO:0000313" key="4">
    <source>
        <dbReference type="EMBL" id="KAF5355745.1"/>
    </source>
</evidence>
<dbReference type="CDD" id="cd00160">
    <property type="entry name" value="RhoGEF"/>
    <property type="match status" value="1"/>
</dbReference>
<feature type="compositionally biased region" description="Polar residues" evidence="2">
    <location>
        <begin position="1301"/>
        <end position="1321"/>
    </location>
</feature>
<protein>
    <recommendedName>
        <fullName evidence="3">DH domain-containing protein</fullName>
    </recommendedName>
</protein>
<dbReference type="Pfam" id="PF05625">
    <property type="entry name" value="PAXNEB"/>
    <property type="match status" value="1"/>
</dbReference>
<feature type="compositionally biased region" description="Acidic residues" evidence="2">
    <location>
        <begin position="1217"/>
        <end position="1229"/>
    </location>
</feature>
<feature type="region of interest" description="Disordered" evidence="2">
    <location>
        <begin position="723"/>
        <end position="809"/>
    </location>
</feature>
<accession>A0A8H5D8Z7</accession>
<dbReference type="InterPro" id="IPR019734">
    <property type="entry name" value="TPR_rpt"/>
</dbReference>
<dbReference type="PANTHER" id="PTHR12673">
    <property type="entry name" value="FACIOGENITAL DYSPLASIA PROTEIN"/>
    <property type="match status" value="1"/>
</dbReference>
<dbReference type="InterPro" id="IPR008728">
    <property type="entry name" value="Elongator_complex_protein_4"/>
</dbReference>
<feature type="compositionally biased region" description="Low complexity" evidence="2">
    <location>
        <begin position="840"/>
        <end position="863"/>
    </location>
</feature>
<dbReference type="CDD" id="cd19494">
    <property type="entry name" value="Elp4"/>
    <property type="match status" value="1"/>
</dbReference>
<feature type="region of interest" description="Disordered" evidence="2">
    <location>
        <begin position="1200"/>
        <end position="1522"/>
    </location>
</feature>
<dbReference type="InterPro" id="IPR001331">
    <property type="entry name" value="GDS_CDC24_CS"/>
</dbReference>
<evidence type="ECO:0000259" key="3">
    <source>
        <dbReference type="PROSITE" id="PS50010"/>
    </source>
</evidence>
<dbReference type="InterPro" id="IPR051092">
    <property type="entry name" value="FYVE_RhoGEF_PH"/>
</dbReference>
<feature type="region of interest" description="Disordered" evidence="2">
    <location>
        <begin position="893"/>
        <end position="955"/>
    </location>
</feature>
<dbReference type="EMBL" id="JAACJO010000007">
    <property type="protein sequence ID" value="KAF5355745.1"/>
    <property type="molecule type" value="Genomic_DNA"/>
</dbReference>
<dbReference type="GO" id="GO:0033588">
    <property type="term" value="C:elongator holoenzyme complex"/>
    <property type="evidence" value="ECO:0007669"/>
    <property type="project" value="InterPro"/>
</dbReference>
<evidence type="ECO:0000256" key="2">
    <source>
        <dbReference type="SAM" id="MobiDB-lite"/>
    </source>
</evidence>
<dbReference type="Gene3D" id="3.40.50.300">
    <property type="entry name" value="P-loop containing nucleotide triphosphate hydrolases"/>
    <property type="match status" value="1"/>
</dbReference>
<dbReference type="Gene3D" id="1.20.900.10">
    <property type="entry name" value="Dbl homology (DH) domain"/>
    <property type="match status" value="1"/>
</dbReference>
<keyword evidence="5" id="KW-1185">Reference proteome</keyword>
<feature type="compositionally biased region" description="Low complexity" evidence="2">
    <location>
        <begin position="1425"/>
        <end position="1441"/>
    </location>
</feature>
<dbReference type="SMART" id="SM00325">
    <property type="entry name" value="RhoGEF"/>
    <property type="match status" value="1"/>
</dbReference>
<dbReference type="GO" id="GO:0035556">
    <property type="term" value="P:intracellular signal transduction"/>
    <property type="evidence" value="ECO:0007669"/>
    <property type="project" value="InterPro"/>
</dbReference>
<feature type="repeat" description="TPR" evidence="1">
    <location>
        <begin position="25"/>
        <end position="58"/>
    </location>
</feature>
<evidence type="ECO:0000256" key="1">
    <source>
        <dbReference type="PROSITE-ProRule" id="PRU00339"/>
    </source>
</evidence>
<dbReference type="SMART" id="SM00028">
    <property type="entry name" value="TPR"/>
    <property type="match status" value="2"/>
</dbReference>
<feature type="compositionally biased region" description="Low complexity" evidence="2">
    <location>
        <begin position="1379"/>
        <end position="1402"/>
    </location>
</feature>
<dbReference type="SUPFAM" id="SSF52058">
    <property type="entry name" value="L domain-like"/>
    <property type="match status" value="1"/>
</dbReference>
<sequence>MTEAATVRVPLAAESLPTEDRIREANVRKAEGNDYFRRGDWQEALSAYESAIVFVPQRQTAFQDGRSNTSPDTETTNKEDESPEGGPPPAADVELAGEEVLDPDTEKTCMTLRAILNANIGACHVKLGEHKLAVEACTRALKDDPKYVKALQRRAASNEILNSWSSLSSAQEGSSSGFIAIDDLTAYSTKTSDYNVLLEILPAGNESNEVRNKLQKLKPRLDTAQKHETAEMMDKFKTLGNSFLGNFGLSTDNFNVHTRSSQHSVAPSTPMSSFKRKGAAKTPTLPSYPGTRPSPAASSTIITSTGIPSLDDILGGGLPLSCNMLILAPDLHSSYGSLVQKYFVAEGLACGHRVVVVDRDPEDFVRDVMWYPKSYTTSESKGGSGSGNGVDSDDEEQVKGQDQKIKIAWRYEQMKQFQTSVKSSSLPSDDYCHTFDLSVRVPDSVVQTALQGGQLICLKVARRPEQPSTTEVLQRLSEVLISQEGGNTPIRVCIPWLGSPFWGSLTSQNLAFFLYSLRSTLRKHPTACASVGLPPHISKETWGGVGWRQRLGWLSDAAVSLAAFSADPSLSGTFPSHHGIVHIDTLPAPHMVVPPSDRFSTLRGLSASASASGGGGENNLAFKCTRKRLIFETLHLDLEGGVSERRTTPVVASDIIQSTIGVGSAGASGRGTLEANSNKAAQLAKVDVCLETPSAPPPPEGATEESLEAGHRGFERMEIPPSLIHNLHDPDVPPPTPPKHSHHASLSELAALQQKPLPAPPPPAPTMLDGQAEGEDAVRRSYLEWSSESEDGNDVIHHPISNPTPRANLDYLTHKSVPNMHLPDPSLFPDPYPFRTPHHLASPPALSSAGSSSTRSSAYTSSGSAMISGDYSHVHVASADDDSATTMGLAPDYILTKGDQSPPARRVSQHRNPPDQGRWSESYSSSVRSRSSSLGNNSSGHGHETSPPNLKEKPSYDMGWIVDEKDEVGLSEDETDDDQPLADDHDPVLDEPDEERTSAAVIADEGRGLIIQADNTPIVQLQVQPGESIPRFFLLSGRPQHDSSGTTHLLIGSSTTPNAVPTFLTNMLPQICHSLLALDISANFLGALPPVLAVCTNLEELNVASNPLRVLPVFLADLANLRVLIADSTGITTLPDAMVDLDKLHTISIRRNKLHALPSWLCVLPALQTLCIDNNPFQGPWKALVEPLLAKTPMTPIYPPSTPVFPLPSARSSNCDTETDVTDNDDMSDPEPPSTQQETFAQSPEDEDQTITPDRAPHLGRAATSPLPSNLQQPSRGLARTRTTPNRNHFEQTRTKFGLSDTGQYQLQNAPPITRQQSQSVVHADRELRKMKSAGDLRRGKSTTALNEEAMLPPMSAKASFTTSNLAATNNSPPPALPPNSKRYGSLGPASSLSSPTPRSSTNAMRPHLSKSLWENPSEPAVDTSGAYSRTSFASSSTSSSQPPPVPSLPNHEVPSGKGSHRSRPSRDGKEKNSRWGFLKKMSMGKIKVEPVPPLPPNPRHNIRPSTSAGVSPAPERFSRTPQLDVRFSTSGSLDAIVPPSTPPQMHKTPPLLQRQPSADLLRSTPSIASTNTLVSTNTLASSTTASTSLLVPPATPAQTSRAGKRRSFLPIDAPAPGGLNIPIPDNSKFMPGVTATGDASEDAIAAAEARVSTPSPTIDPEQYQRKEEERAREAYMRALRSVMAYLKDMNDLSLSQQQLSPLSMYGQASEETTGRARRPTTSVADNLREVSIALSGTTIAPSTMDGPSQLRPVETIAGLRSGTSSQTMSVATTDSNGSSEERKYKDDKNKRAMVIKEILLTERTYVKGLQELVDIYIKPGSMPVNILSGVGSGKETIVPVSERKIVFGGLEALFSFHNESFLPALERACTPMMKSPEELQQADADGQLSMNVAKAVGDIFLKHAAFMKMYSSYINNFDNSVQRVKYWTSDKQTPTAPPSAVGSPSSSTAQLATLSLSMSVVSGVVPDSPGSTGLPNLSTSQRRRLKSYLKRCRMNPRHTQLNLEGYLLLPVQRIPRYRLLLEELLRNTPPIYEYIEDTLDRALAEIASLASNMNEGKREAESRRKLVQWQARIRGKFPSPLVQPHRRLIMDGPLLLTRVVRKAVVSFDTINSQGDATTVQVDCLAPELTPRPLIGILCNDLLVLCRDPSDGQDPSSQVDLWAVLRMQTLPQPASIVHGNALRLVDNKAILYFDAPSPSDALNWYRAINLHIPASKT</sequence>
<organism evidence="4 5">
    <name type="scientific">Leucocoprinus leucothites</name>
    <dbReference type="NCBI Taxonomy" id="201217"/>
    <lineage>
        <taxon>Eukaryota</taxon>
        <taxon>Fungi</taxon>
        <taxon>Dikarya</taxon>
        <taxon>Basidiomycota</taxon>
        <taxon>Agaricomycotina</taxon>
        <taxon>Agaricomycetes</taxon>
        <taxon>Agaricomycetidae</taxon>
        <taxon>Agaricales</taxon>
        <taxon>Agaricineae</taxon>
        <taxon>Agaricaceae</taxon>
        <taxon>Leucocoprinus</taxon>
    </lineage>
</organism>
<dbReference type="Gene3D" id="2.30.29.30">
    <property type="entry name" value="Pleckstrin-homology domain (PH domain)/Phosphotyrosine-binding domain (PTB)"/>
    <property type="match status" value="1"/>
</dbReference>
<dbReference type="Proteomes" id="UP000559027">
    <property type="component" value="Unassembled WGS sequence"/>
</dbReference>
<dbReference type="SUPFAM" id="SSF48452">
    <property type="entry name" value="TPR-like"/>
    <property type="match status" value="1"/>
</dbReference>
<evidence type="ECO:0000313" key="5">
    <source>
        <dbReference type="Proteomes" id="UP000559027"/>
    </source>
</evidence>